<dbReference type="HOGENOM" id="CLU_1626888_0_0_1"/>
<dbReference type="Proteomes" id="UP000002497">
    <property type="component" value="Unassembled WGS sequence"/>
</dbReference>
<dbReference type="EMBL" id="GL636530">
    <property type="protein sequence ID" value="EFW13224.1"/>
    <property type="molecule type" value="Genomic_DNA"/>
</dbReference>
<gene>
    <name evidence="1" type="ORF">CPSG_10176</name>
</gene>
<protein>
    <submittedName>
        <fullName evidence="1">Uncharacterized protein</fullName>
    </submittedName>
</protein>
<evidence type="ECO:0000313" key="1">
    <source>
        <dbReference type="EMBL" id="EFW13224.1"/>
    </source>
</evidence>
<sequence length="163" mass="17762">MAAYKRSYIFKEHHHRGVRVVSGCHSALVRVSRARSGDHRALVRGSSRTGPGVIAHWSGGHRALVRGSSRICSRGHARPRPGGIAHWSGGHRASAPGGRALVRGPRATSGGHRALVRSMGARYSSDYVVEVPVVALNHVLGRLIFAYSFAQFYQTHTNYVHLE</sequence>
<name>E9DK27_COCPS</name>
<evidence type="ECO:0000313" key="2">
    <source>
        <dbReference type="Proteomes" id="UP000002497"/>
    </source>
</evidence>
<keyword evidence="2" id="KW-1185">Reference proteome</keyword>
<accession>E9DK27</accession>
<reference evidence="2" key="1">
    <citation type="journal article" date="2010" name="Genome Res.">
        <title>Population genomic sequencing of Coccidioides fungi reveals recent hybridization and transposon control.</title>
        <authorList>
            <person name="Neafsey D.E."/>
            <person name="Barker B.M."/>
            <person name="Sharpton T.J."/>
            <person name="Stajich J.E."/>
            <person name="Park D.J."/>
            <person name="Whiston E."/>
            <person name="Hung C.-Y."/>
            <person name="McMahan C."/>
            <person name="White J."/>
            <person name="Sykes S."/>
            <person name="Heiman D."/>
            <person name="Young S."/>
            <person name="Zeng Q."/>
            <person name="Abouelleil A."/>
            <person name="Aftuck L."/>
            <person name="Bessette D."/>
            <person name="Brown A."/>
            <person name="FitzGerald M."/>
            <person name="Lui A."/>
            <person name="Macdonald J.P."/>
            <person name="Priest M."/>
            <person name="Orbach M.J."/>
            <person name="Galgiani J.N."/>
            <person name="Kirkland T.N."/>
            <person name="Cole G.T."/>
            <person name="Birren B.W."/>
            <person name="Henn M.R."/>
            <person name="Taylor J.W."/>
            <person name="Rounsley S.D."/>
        </authorList>
    </citation>
    <scope>NUCLEOTIDE SEQUENCE [LARGE SCALE GENOMIC DNA]</scope>
    <source>
        <strain evidence="2">RMSCC 757 / Silveira</strain>
    </source>
</reference>
<dbReference type="AlphaFoldDB" id="E9DK27"/>
<organism evidence="2">
    <name type="scientific">Coccidioides posadasii (strain RMSCC 757 / Silveira)</name>
    <name type="common">Valley fever fungus</name>
    <dbReference type="NCBI Taxonomy" id="443226"/>
    <lineage>
        <taxon>Eukaryota</taxon>
        <taxon>Fungi</taxon>
        <taxon>Dikarya</taxon>
        <taxon>Ascomycota</taxon>
        <taxon>Pezizomycotina</taxon>
        <taxon>Eurotiomycetes</taxon>
        <taxon>Eurotiomycetidae</taxon>
        <taxon>Onygenales</taxon>
        <taxon>Onygenaceae</taxon>
        <taxon>Coccidioides</taxon>
    </lineage>
</organism>
<dbReference type="VEuPathDB" id="FungiDB:CPSG_10176"/>
<reference evidence="2" key="2">
    <citation type="submission" date="2010-03" db="EMBL/GenBank/DDBJ databases">
        <title>The genome sequence of Coccidioides posadasii strain Silveira.</title>
        <authorList>
            <consortium name="The Broad Institute Genome Sequencing Center for Infectious Disease"/>
            <person name="Neafsey D."/>
            <person name="Orbach M."/>
            <person name="Henn M.R."/>
            <person name="Cole G.T."/>
            <person name="Galgiani J."/>
            <person name="Gardner M.J."/>
            <person name="Kirkland T.N."/>
            <person name="Taylor J.W."/>
            <person name="Young S.K."/>
            <person name="Zeng Q."/>
            <person name="Koehrsen M."/>
            <person name="Alvarado L."/>
            <person name="Berlin A."/>
            <person name="Borenstein D."/>
            <person name="Chapman S.B."/>
            <person name="Chen Z."/>
            <person name="Engels R."/>
            <person name="Freedman E."/>
            <person name="Gellesch M."/>
            <person name="Goldberg J."/>
            <person name="Griggs A."/>
            <person name="Gujja S."/>
            <person name="Heilman E."/>
            <person name="Heiman D."/>
            <person name="Howarth C."/>
            <person name="Jen D."/>
            <person name="Larson L."/>
            <person name="Mehta T."/>
            <person name="Neiman D."/>
            <person name="Park D."/>
            <person name="Pearson M."/>
            <person name="Richards J."/>
            <person name="Roberts A."/>
            <person name="Saif S."/>
            <person name="Shea T."/>
            <person name="Shenoy N."/>
            <person name="Sisk P."/>
            <person name="Stolte C."/>
            <person name="Sykes S."/>
            <person name="Walk T."/>
            <person name="White J."/>
            <person name="Yandava C."/>
            <person name="Haas B."/>
            <person name="Nusbaum C."/>
            <person name="Birren B."/>
        </authorList>
    </citation>
    <scope>NUCLEOTIDE SEQUENCE [LARGE SCALE GENOMIC DNA]</scope>
    <source>
        <strain evidence="2">RMSCC 757 / Silveira</strain>
    </source>
</reference>
<proteinExistence type="predicted"/>